<dbReference type="InterPro" id="IPR033615">
    <property type="entry name" value="EOLA1/EOLA2"/>
</dbReference>
<accession>A0ABN9A773</accession>
<dbReference type="PANTHER" id="PTHR31666:SF0">
    <property type="entry name" value="PROTEIN EOLA1-RELATED"/>
    <property type="match status" value="1"/>
</dbReference>
<organism evidence="2 3">
    <name type="scientific">Rangifer tarandus platyrhynchus</name>
    <name type="common">Svalbard reindeer</name>
    <dbReference type="NCBI Taxonomy" id="3082113"/>
    <lineage>
        <taxon>Eukaryota</taxon>
        <taxon>Metazoa</taxon>
        <taxon>Chordata</taxon>
        <taxon>Craniata</taxon>
        <taxon>Vertebrata</taxon>
        <taxon>Euteleostomi</taxon>
        <taxon>Mammalia</taxon>
        <taxon>Eutheria</taxon>
        <taxon>Laurasiatheria</taxon>
        <taxon>Artiodactyla</taxon>
        <taxon>Ruminantia</taxon>
        <taxon>Pecora</taxon>
        <taxon>Cervidae</taxon>
        <taxon>Odocoileinae</taxon>
        <taxon>Rangifer</taxon>
    </lineage>
</organism>
<evidence type="ECO:0000256" key="1">
    <source>
        <dbReference type="SAM" id="Phobius"/>
    </source>
</evidence>
<keyword evidence="3" id="KW-1185">Reference proteome</keyword>
<sequence>MTNLNSIVVAERSYATSKEWRLCGRRRAQRSYSTFKVRRGNHEETPLSQGKFIPRYLILFVAVPYVGIVLNGVKTLETWWWPMLCGHCHCALAIHIAHWDSEDSVWWEMLEQRLGMSPAQTQALLQDGDKFGCGVIIGK</sequence>
<keyword evidence="1" id="KW-0812">Transmembrane</keyword>
<protein>
    <submittedName>
        <fullName evidence="2">Uncharacterized protein</fullName>
    </submittedName>
</protein>
<evidence type="ECO:0000313" key="2">
    <source>
        <dbReference type="EMBL" id="CAI9181550.1"/>
    </source>
</evidence>
<keyword evidence="1" id="KW-1133">Transmembrane helix</keyword>
<evidence type="ECO:0000313" key="3">
    <source>
        <dbReference type="Proteomes" id="UP001176941"/>
    </source>
</evidence>
<feature type="transmembrane region" description="Helical" evidence="1">
    <location>
        <begin position="56"/>
        <end position="73"/>
    </location>
</feature>
<dbReference type="Proteomes" id="UP001176941">
    <property type="component" value="Chromosome Y"/>
</dbReference>
<reference evidence="2" key="1">
    <citation type="submission" date="2023-04" db="EMBL/GenBank/DDBJ databases">
        <authorList>
            <consortium name="ELIXIR-Norway"/>
        </authorList>
    </citation>
    <scope>NUCLEOTIDE SEQUENCE [LARGE SCALE GENOMIC DNA]</scope>
</reference>
<gene>
    <name evidence="2" type="ORF">MRATA1EN1_LOCUS30512</name>
</gene>
<dbReference type="PANTHER" id="PTHR31666">
    <property type="entry name" value="PROTEIN CXORF40A-RELATED"/>
    <property type="match status" value="1"/>
</dbReference>
<proteinExistence type="predicted"/>
<name>A0ABN9A773_RANTA</name>
<dbReference type="EMBL" id="OX460344">
    <property type="protein sequence ID" value="CAI9181550.1"/>
    <property type="molecule type" value="Genomic_DNA"/>
</dbReference>
<keyword evidence="1" id="KW-0472">Membrane</keyword>